<dbReference type="InterPro" id="IPR033194">
    <property type="entry name" value="MFAP1"/>
</dbReference>
<accession>A0A3S4ZVL2</accession>
<gene>
    <name evidence="3" type="ORF">PXEA_LOCUS6556</name>
</gene>
<evidence type="ECO:0000313" key="3">
    <source>
        <dbReference type="EMBL" id="VEL13116.1"/>
    </source>
</evidence>
<feature type="domain" description="Micro-fibrillar-associated protein 1 C-terminal" evidence="2">
    <location>
        <begin position="1"/>
        <end position="172"/>
    </location>
</feature>
<dbReference type="Pfam" id="PF06991">
    <property type="entry name" value="MFAP1"/>
    <property type="match status" value="1"/>
</dbReference>
<dbReference type="AlphaFoldDB" id="A0A3S4ZVL2"/>
<evidence type="ECO:0000256" key="1">
    <source>
        <dbReference type="ARBA" id="ARBA00008155"/>
    </source>
</evidence>
<reference evidence="3" key="1">
    <citation type="submission" date="2018-11" db="EMBL/GenBank/DDBJ databases">
        <authorList>
            <consortium name="Pathogen Informatics"/>
        </authorList>
    </citation>
    <scope>NUCLEOTIDE SEQUENCE</scope>
</reference>
<dbReference type="Proteomes" id="UP000784294">
    <property type="component" value="Unassembled WGS sequence"/>
</dbReference>
<proteinExistence type="inferred from homology"/>
<organism evidence="3 4">
    <name type="scientific">Protopolystoma xenopodis</name>
    <dbReference type="NCBI Taxonomy" id="117903"/>
    <lineage>
        <taxon>Eukaryota</taxon>
        <taxon>Metazoa</taxon>
        <taxon>Spiralia</taxon>
        <taxon>Lophotrochozoa</taxon>
        <taxon>Platyhelminthes</taxon>
        <taxon>Monogenea</taxon>
        <taxon>Polyopisthocotylea</taxon>
        <taxon>Polystomatidea</taxon>
        <taxon>Polystomatidae</taxon>
        <taxon>Protopolystoma</taxon>
    </lineage>
</organism>
<comment type="caution">
    <text evidence="3">The sequence shown here is derived from an EMBL/GenBank/DDBJ whole genome shotgun (WGS) entry which is preliminary data.</text>
</comment>
<keyword evidence="4" id="KW-1185">Reference proteome</keyword>
<dbReference type="InterPro" id="IPR009730">
    <property type="entry name" value="MFAP1_C"/>
</dbReference>
<comment type="similarity">
    <text evidence="1">Belongs to the MFAP1 family.</text>
</comment>
<protein>
    <recommendedName>
        <fullName evidence="2">Micro-fibrillar-associated protein 1 C-terminal domain-containing protein</fullName>
    </recommendedName>
</protein>
<evidence type="ECO:0000259" key="2">
    <source>
        <dbReference type="Pfam" id="PF06991"/>
    </source>
</evidence>
<dbReference type="EMBL" id="CAAALY010016814">
    <property type="protein sequence ID" value="VEL13116.1"/>
    <property type="molecule type" value="Genomic_DNA"/>
</dbReference>
<dbReference type="PANTHER" id="PTHR15327">
    <property type="entry name" value="MICROFIBRIL-ASSOCIATED PROTEIN"/>
    <property type="match status" value="1"/>
</dbReference>
<feature type="non-terminal residue" evidence="3">
    <location>
        <position position="1"/>
    </location>
</feature>
<name>A0A3S4ZVL2_9PLAT</name>
<evidence type="ECO:0000313" key="4">
    <source>
        <dbReference type="Proteomes" id="UP000784294"/>
    </source>
</evidence>
<sequence length="214" mass="25084">LVEAEIRREQDEARAVEEACDAIDSDEGQGDPVAEQEEYEKWKVRELRRIRRDKEARENIQQEKEEATLFHIIFLTSCHTNMNDIQRQEEFRKNPKLITNKAIKGKYKFMQKYFHRGAFFVTASETDVYKRDFAQPTLEDHFDKTKLPAVMQVKNFGLAGRTKYTHLVDQDTSTFDSPWFANTMTNIKFHELHGGGVKSVFEKPLFKSKKKTDA</sequence>
<dbReference type="OrthoDB" id="1111734at2759"/>